<keyword evidence="4" id="KW-0503">Monooxygenase</keyword>
<evidence type="ECO:0000313" key="5">
    <source>
        <dbReference type="EMBL" id="QDZ19035.1"/>
    </source>
</evidence>
<sequence length="470" mass="50732">MAGKTMRVGISGGGPAGLTLAAILSREASEGAFKVTVFERGEEDRDQGSGWDMNQAAKDALSRAGVDPASVQRAGSDTMRIFKVAESGQQELTACLRMPGVLSRLGLRKEMIGLNELGQETERTKIISYLLGQLGEDVVVKHECPVTGARRVTGQGVEVLGRNGASLGIFDAVVDASGTASALRRCRYQPEADAFYTGTVFLQGEVDSPEKEWDAKIVQRLGEGTYGFCGPSEDGKGVVDGWAQRYGALKEDQMTNVTVRLGAKDFHELSRAVGLEGVHGISHEKSHVASVRKFLAKKFSHGAWDQAHLGLFASIKGVRFLPIFMHPLAEVARANVVPGSDSLPLVGIGDALHALPPWSGTSGNFALSDASDLATALLEEQKKASWSIASTLRAKENEFLDRADGPRQRCIDSNKYTVEHSATTPIADFDFISSHILGGKKWYQSVEGFFVTAFIRGLTALNWWDNYGLR</sequence>
<dbReference type="PRINTS" id="PR00420">
    <property type="entry name" value="RNGMNOXGNASE"/>
</dbReference>
<dbReference type="Gene3D" id="3.50.50.60">
    <property type="entry name" value="FAD/NAD(P)-binding domain"/>
    <property type="match status" value="1"/>
</dbReference>
<name>A0A5B8MH52_9CHLO</name>
<dbReference type="GO" id="GO:0004497">
    <property type="term" value="F:monooxygenase activity"/>
    <property type="evidence" value="ECO:0007669"/>
    <property type="project" value="UniProtKB-KW"/>
</dbReference>
<keyword evidence="6" id="KW-1185">Reference proteome</keyword>
<evidence type="ECO:0000313" key="6">
    <source>
        <dbReference type="Proteomes" id="UP000316726"/>
    </source>
</evidence>
<evidence type="ECO:0000256" key="2">
    <source>
        <dbReference type="ARBA" id="ARBA00022827"/>
    </source>
</evidence>
<organism evidence="5 6">
    <name type="scientific">Chloropicon primus</name>
    <dbReference type="NCBI Taxonomy" id="1764295"/>
    <lineage>
        <taxon>Eukaryota</taxon>
        <taxon>Viridiplantae</taxon>
        <taxon>Chlorophyta</taxon>
        <taxon>Chloropicophyceae</taxon>
        <taxon>Chloropicales</taxon>
        <taxon>Chloropicaceae</taxon>
        <taxon>Chloropicon</taxon>
    </lineage>
</organism>
<evidence type="ECO:0008006" key="7">
    <source>
        <dbReference type="Google" id="ProtNLM"/>
    </source>
</evidence>
<evidence type="ECO:0000256" key="3">
    <source>
        <dbReference type="ARBA" id="ARBA00023002"/>
    </source>
</evidence>
<dbReference type="PANTHER" id="PTHR46972">
    <property type="entry name" value="MONOOXYGENASE ASQM-RELATED"/>
    <property type="match status" value="1"/>
</dbReference>
<keyword evidence="2" id="KW-0274">FAD</keyword>
<protein>
    <recommendedName>
        <fullName evidence="7">FAD-binding domain-containing protein</fullName>
    </recommendedName>
</protein>
<dbReference type="Proteomes" id="UP000316726">
    <property type="component" value="Chromosome 2"/>
</dbReference>
<dbReference type="OrthoDB" id="655030at2759"/>
<dbReference type="PANTHER" id="PTHR46972:SF1">
    <property type="entry name" value="FAD DEPENDENT OXIDOREDUCTASE DOMAIN-CONTAINING PROTEIN"/>
    <property type="match status" value="1"/>
</dbReference>
<dbReference type="EMBL" id="CP031035">
    <property type="protein sequence ID" value="QDZ19035.1"/>
    <property type="molecule type" value="Genomic_DNA"/>
</dbReference>
<keyword evidence="1" id="KW-0285">Flavoprotein</keyword>
<dbReference type="InterPro" id="IPR036188">
    <property type="entry name" value="FAD/NAD-bd_sf"/>
</dbReference>
<accession>A0A5B8MH52</accession>
<evidence type="ECO:0000256" key="4">
    <source>
        <dbReference type="ARBA" id="ARBA00023033"/>
    </source>
</evidence>
<dbReference type="AlphaFoldDB" id="A0A5B8MH52"/>
<reference evidence="5 6" key="1">
    <citation type="submission" date="2018-07" db="EMBL/GenBank/DDBJ databases">
        <title>The complete nuclear genome of the prasinophyte Chloropicon primus (CCMP1205).</title>
        <authorList>
            <person name="Pombert J.-F."/>
            <person name="Otis C."/>
            <person name="Turmel M."/>
            <person name="Lemieux C."/>
        </authorList>
    </citation>
    <scope>NUCLEOTIDE SEQUENCE [LARGE SCALE GENOMIC DNA]</scope>
    <source>
        <strain evidence="5 6">CCMP1205</strain>
    </source>
</reference>
<gene>
    <name evidence="5" type="ORF">A3770_02p15530</name>
</gene>
<proteinExistence type="predicted"/>
<dbReference type="SUPFAM" id="SSF51905">
    <property type="entry name" value="FAD/NAD(P)-binding domain"/>
    <property type="match status" value="1"/>
</dbReference>
<keyword evidence="3" id="KW-0560">Oxidoreductase</keyword>
<evidence type="ECO:0000256" key="1">
    <source>
        <dbReference type="ARBA" id="ARBA00022630"/>
    </source>
</evidence>